<dbReference type="PRINTS" id="PR00305">
    <property type="entry name" value="1433ZETA"/>
</dbReference>
<evidence type="ECO:0000313" key="5">
    <source>
        <dbReference type="Proteomes" id="UP000192578"/>
    </source>
</evidence>
<evidence type="ECO:0000259" key="3">
    <source>
        <dbReference type="SMART" id="SM00101"/>
    </source>
</evidence>
<evidence type="ECO:0000256" key="2">
    <source>
        <dbReference type="SAM" id="MobiDB-lite"/>
    </source>
</evidence>
<reference evidence="5" key="1">
    <citation type="submission" date="2017-01" db="EMBL/GenBank/DDBJ databases">
        <title>Comparative genomics of anhydrobiosis in the tardigrade Hypsibius dujardini.</title>
        <authorList>
            <person name="Yoshida Y."/>
            <person name="Koutsovoulos G."/>
            <person name="Laetsch D."/>
            <person name="Stevens L."/>
            <person name="Kumar S."/>
            <person name="Horikawa D."/>
            <person name="Ishino K."/>
            <person name="Komine S."/>
            <person name="Tomita M."/>
            <person name="Blaxter M."/>
            <person name="Arakawa K."/>
        </authorList>
    </citation>
    <scope>NUCLEOTIDE SEQUENCE [LARGE SCALE GENOMIC DNA]</scope>
    <source>
        <strain evidence="5">Z151</strain>
    </source>
</reference>
<dbReference type="AlphaFoldDB" id="A0A1W0W8W8"/>
<dbReference type="InterPro" id="IPR036815">
    <property type="entry name" value="14-3-3_dom_sf"/>
</dbReference>
<feature type="region of interest" description="Disordered" evidence="2">
    <location>
        <begin position="692"/>
        <end position="711"/>
    </location>
</feature>
<dbReference type="Proteomes" id="UP000192578">
    <property type="component" value="Unassembled WGS sequence"/>
</dbReference>
<organism evidence="4 5">
    <name type="scientific">Hypsibius exemplaris</name>
    <name type="common">Freshwater tardigrade</name>
    <dbReference type="NCBI Taxonomy" id="2072580"/>
    <lineage>
        <taxon>Eukaryota</taxon>
        <taxon>Metazoa</taxon>
        <taxon>Ecdysozoa</taxon>
        <taxon>Tardigrada</taxon>
        <taxon>Eutardigrada</taxon>
        <taxon>Parachela</taxon>
        <taxon>Hypsibioidea</taxon>
        <taxon>Hypsibiidae</taxon>
        <taxon>Hypsibius</taxon>
    </lineage>
</organism>
<dbReference type="InterPro" id="IPR023410">
    <property type="entry name" value="14-3-3_domain"/>
</dbReference>
<dbReference type="SUPFAM" id="SSF48445">
    <property type="entry name" value="14-3-3 protein"/>
    <property type="match status" value="1"/>
</dbReference>
<sequence>MADQPHNNRPRPLQAQAPRTRPAIEPVIPGLNGEIQPAPILPVDSLTLLDATLNPLLALPAPPPPPPPTPSGPYCPRRSLPALNAPPPPAPNAPPPPAHRPRESLPSQIRSQLRQVFGLGQPHNHANPLQEMAGNLRSVANAAQQQQQQPLMQTLNLPTPLNEADERTRALVQQVLDHSQQGIGLQAFRTAIEASLLGQSSNTASGFLPAAPVSSPQSGNFARPSFNLLVDPDLLGSQLATTRDDFIFLADCSFRSHRHEELLAHVRSFLTVLGLKRDLVKDERYFIAVGYKDSVRGVRDAWRKVKKTEADQKDAFKLRVSSKYRSDLEEKMRSVCAEGLRVSAGLLGDSLASTETRLYFSKVKGDLYRYMAEYSTGAEKAEAASLGRASYEEADRIKSCVTAVHPLRLGLALNFGVFLRDACQDSNRGWRVTKVALDDANRAFQMLAELDSNDYRESNGLLMNLRRNLMRWNTAEIDVDGGGGRQQQPGNPNTRNPNTRNHITGNPNTRNHITGNLITGNPITGNLITGNLITGNSITGNSITGNHITGNPITGNPITGNPINSSHMPHSQYGHAFCPVGDFDVRSGSSPEKIRHRQKISLALIAPDFDRVSSPEFELARKQLNSVIRESHSVAKLLMYDRKQNLLRSPFHHTIHGFQKHNVNGLFIALRFTEGKPAVTEGKTAVTEGKPAVTEGKTTGTGGKPAVTEGKPAVTERKTVGTEGKPVITEGKPAVTGGKTTGTGGKTELLNALRKITFYLWTKRLFSADEGCPPLPIAVVVFATGSSRSKTDCQNLKSKILTVIEEGAPPTVTALHLVRVKVVWSRDEAERKTEETAKWLKTTAKWHELRFDGRKIWATVNGDDTFRREVKSAWKNVAEKLSSNPRAKRRAKRSQSEPIVVPRRRPVIADEILVGYGEESAAIAAQLKHYPISTGIWRYKHPRTHYLHAVFRELVAMRESVRIKLIQRKQHFLKLGIPTRTGNQNGPDRFYTRFQWIKSHSGEKTAQLIIFFNYGPIVQYSVARMRDPMTPCDIHILRARLLEHSENRRNLAVTARTKTLCTLWTSMQTTNNP</sequence>
<name>A0A1W0W8W8_HYPEX</name>
<feature type="compositionally biased region" description="Pro residues" evidence="2">
    <location>
        <begin position="60"/>
        <end position="73"/>
    </location>
</feature>
<protein>
    <submittedName>
        <fullName evidence="4">14-3-3 protein 2</fullName>
    </submittedName>
</protein>
<dbReference type="Pfam" id="PF00244">
    <property type="entry name" value="14-3-3"/>
    <property type="match status" value="1"/>
</dbReference>
<evidence type="ECO:0000313" key="4">
    <source>
        <dbReference type="EMBL" id="OQV11651.1"/>
    </source>
</evidence>
<feature type="region of interest" description="Disordered" evidence="2">
    <location>
        <begin position="59"/>
        <end position="105"/>
    </location>
</feature>
<feature type="compositionally biased region" description="Low complexity" evidence="2">
    <location>
        <begin position="486"/>
        <end position="501"/>
    </location>
</feature>
<keyword evidence="5" id="KW-1185">Reference proteome</keyword>
<dbReference type="InterPro" id="IPR000308">
    <property type="entry name" value="14-3-3"/>
</dbReference>
<dbReference type="Gene3D" id="1.20.190.20">
    <property type="entry name" value="14-3-3 domain"/>
    <property type="match status" value="1"/>
</dbReference>
<feature type="compositionally biased region" description="Pro residues" evidence="2">
    <location>
        <begin position="84"/>
        <end position="98"/>
    </location>
</feature>
<feature type="domain" description="14-3-3" evidence="3">
    <location>
        <begin position="243"/>
        <end position="487"/>
    </location>
</feature>
<evidence type="ECO:0000256" key="1">
    <source>
        <dbReference type="ARBA" id="ARBA00006141"/>
    </source>
</evidence>
<comment type="similarity">
    <text evidence="1">Belongs to the 14-3-3 family.</text>
</comment>
<feature type="region of interest" description="Disordered" evidence="2">
    <location>
        <begin position="478"/>
        <end position="511"/>
    </location>
</feature>
<comment type="caution">
    <text evidence="4">The sequence shown here is derived from an EMBL/GenBank/DDBJ whole genome shotgun (WGS) entry which is preliminary data.</text>
</comment>
<feature type="region of interest" description="Disordered" evidence="2">
    <location>
        <begin position="1"/>
        <end position="38"/>
    </location>
</feature>
<dbReference type="OrthoDB" id="10491263at2759"/>
<dbReference type="SMART" id="SM00101">
    <property type="entry name" value="14_3_3"/>
    <property type="match status" value="1"/>
</dbReference>
<gene>
    <name evidence="4" type="ORF">BV898_14073</name>
</gene>
<proteinExistence type="inferred from homology"/>
<feature type="compositionally biased region" description="Polar residues" evidence="2">
    <location>
        <begin position="502"/>
        <end position="511"/>
    </location>
</feature>
<accession>A0A1W0W8W8</accession>
<dbReference type="EMBL" id="MTYJ01000165">
    <property type="protein sequence ID" value="OQV11651.1"/>
    <property type="molecule type" value="Genomic_DNA"/>
</dbReference>
<dbReference type="PANTHER" id="PTHR18860">
    <property type="entry name" value="14-3-3 PROTEIN"/>
    <property type="match status" value="1"/>
</dbReference>